<reference evidence="5" key="1">
    <citation type="submission" date="2022-09" db="EMBL/GenBank/DDBJ databases">
        <authorList>
            <person name="Duchaud E."/>
        </authorList>
    </citation>
    <scope>NUCLEOTIDE SEQUENCE</scope>
    <source>
        <strain evidence="5">TRV642</strain>
    </source>
</reference>
<dbReference type="Proteomes" id="UP001152749">
    <property type="component" value="Chromosome"/>
</dbReference>
<dbReference type="PANTHER" id="PTHR45867:SF3">
    <property type="entry name" value="ACID PHOSPHATASE TYPE 7"/>
    <property type="match status" value="1"/>
</dbReference>
<dbReference type="InterPro" id="IPR026444">
    <property type="entry name" value="Secre_tail"/>
</dbReference>
<feature type="domain" description="Purple acid phosphatase N-terminal" evidence="3">
    <location>
        <begin position="42"/>
        <end position="127"/>
    </location>
</feature>
<evidence type="ECO:0000313" key="5">
    <source>
        <dbReference type="EMBL" id="CAI2768882.1"/>
    </source>
</evidence>
<sequence>MRFGRILLFGLKQKQRMKKLYFLFLLLGLSYALKAQTLFPYLQNATPTSIYVNWKTDSNPESIVEYGTTATSLNVTVTGNTNVFTDSGYPGNYFYHSAKLLNLSPNTKYYYRIKTGAEVSSVYSFKTLPNPGQAATSNGHIRFLIMGDNQLKAVPRYDSLVSAAKRKIRQKWGKDASPDDNISMTFMVGDQVDVGTLDHYENVHFKKNRGLSGNIPIQTTVGNHETYGTLGMNSYYDHFYISELSYKGISSGTENYYAQQAGNVLFISLSSEHTGAEQLSWLQKVLTAANADNTVEWIFSLSHRPYQAEQYVGDISTWVRNTAVPLLVTSPKYSMHIGAHHHLYHRGQLKNTPTYNIISGGTAWDQYWGSSTEQDFDDVQKTICNWIYQIVDIDVANGKMDIESYSIGSVDKWKNNQLMDEFHRYKNKATPAKPLITNTFTATNTLPLTVSGSTYTTTTDEKLNTSQFLISQTPTFDIVKKEVYRDFENLYGKYGTKKDSTVNINLGVDITKMDLASNSLPNGKYYVKLRYRDRNLEWSPWSDVQTFTITGSNNVNTAIVTDALTYSLNTPIKVDFTDAPASTSTWIGLYKEGQTPGGSSPSQTWKYTDGSASGFITFSSGLATKGRYYAAIFSNGGYTEIAPRKYFYVGPVPTLTTDKTEYSVGTPILINYTNGPQLAKDWIGIYRMGVNPGSGVTATSWQYVTTVADAKSFTGLPKGYYYAEYYLQDGFNPIGNKVFFKVGAIVTELWINKPVYDLGEQITASWTDAPGIVKDWLGIYHDGDNPNEKPLVSYTYFEGLSEGTKNIAATELPTQKGKYFLVMFTNDSYNEVSNRVSFEVIDPHLNNDEFKIDNGLRVYPNPTKNDTETFIQSEYPIDEIEIYNMEGKLLYATKNVNNNKFSLINQDLPKGVYILKIHSRKLFTAKLIVK</sequence>
<dbReference type="InterPro" id="IPR008963">
    <property type="entry name" value="Purple_acid_Pase-like_N"/>
</dbReference>
<evidence type="ECO:0000259" key="3">
    <source>
        <dbReference type="Pfam" id="PF16656"/>
    </source>
</evidence>
<dbReference type="Gene3D" id="2.60.40.380">
    <property type="entry name" value="Purple acid phosphatase-like, N-terminal"/>
    <property type="match status" value="1"/>
</dbReference>
<feature type="domain" description="Secretion system C-terminal sorting" evidence="4">
    <location>
        <begin position="858"/>
        <end position="929"/>
    </location>
</feature>
<dbReference type="Pfam" id="PF16656">
    <property type="entry name" value="Pur_ac_phosph_N"/>
    <property type="match status" value="1"/>
</dbReference>
<dbReference type="NCBIfam" id="TIGR04183">
    <property type="entry name" value="Por_Secre_tail"/>
    <property type="match status" value="1"/>
</dbReference>
<dbReference type="Pfam" id="PF18962">
    <property type="entry name" value="Por_Secre_tail"/>
    <property type="match status" value="1"/>
</dbReference>
<dbReference type="Gene3D" id="3.60.21.10">
    <property type="match status" value="1"/>
</dbReference>
<dbReference type="KEGG" id="fcs:TRV642_4195"/>
<gene>
    <name evidence="5" type="ORF">TRV642_4195</name>
</gene>
<name>A0A9W4TMS3_9FLAO</name>
<evidence type="ECO:0000256" key="1">
    <source>
        <dbReference type="ARBA" id="ARBA00022729"/>
    </source>
</evidence>
<dbReference type="GO" id="GO:0003993">
    <property type="term" value="F:acid phosphatase activity"/>
    <property type="evidence" value="ECO:0007669"/>
    <property type="project" value="InterPro"/>
</dbReference>
<protein>
    <recommendedName>
        <fullName evidence="7">Fibronectin type-III domain-containing protein</fullName>
    </recommendedName>
</protein>
<dbReference type="InterPro" id="IPR015914">
    <property type="entry name" value="PAPs_N"/>
</dbReference>
<dbReference type="PANTHER" id="PTHR45867">
    <property type="entry name" value="PURPLE ACID PHOSPHATASE"/>
    <property type="match status" value="1"/>
</dbReference>
<dbReference type="SUPFAM" id="SSF56300">
    <property type="entry name" value="Metallo-dependent phosphatases"/>
    <property type="match status" value="1"/>
</dbReference>
<feature type="domain" description="Calcineurin-like phosphoesterase" evidence="2">
    <location>
        <begin position="141"/>
        <end position="343"/>
    </location>
</feature>
<dbReference type="InterPro" id="IPR029052">
    <property type="entry name" value="Metallo-depent_PP-like"/>
</dbReference>
<organism evidence="5 6">
    <name type="scientific">Flavobacterium collinsii</name>
    <dbReference type="NCBI Taxonomy" id="1114861"/>
    <lineage>
        <taxon>Bacteria</taxon>
        <taxon>Pseudomonadati</taxon>
        <taxon>Bacteroidota</taxon>
        <taxon>Flavobacteriia</taxon>
        <taxon>Flavobacteriales</taxon>
        <taxon>Flavobacteriaceae</taxon>
        <taxon>Flavobacterium</taxon>
    </lineage>
</organism>
<evidence type="ECO:0000259" key="4">
    <source>
        <dbReference type="Pfam" id="PF18962"/>
    </source>
</evidence>
<dbReference type="AlphaFoldDB" id="A0A9W4TMS3"/>
<dbReference type="SUPFAM" id="SSF49363">
    <property type="entry name" value="Purple acid phosphatase, N-terminal domain"/>
    <property type="match status" value="1"/>
</dbReference>
<dbReference type="InterPro" id="IPR004843">
    <property type="entry name" value="Calcineurin-like_PHP"/>
</dbReference>
<dbReference type="Pfam" id="PF00149">
    <property type="entry name" value="Metallophos"/>
    <property type="match status" value="1"/>
</dbReference>
<evidence type="ECO:0000313" key="6">
    <source>
        <dbReference type="Proteomes" id="UP001152749"/>
    </source>
</evidence>
<dbReference type="EMBL" id="OX336425">
    <property type="protein sequence ID" value="CAI2768882.1"/>
    <property type="molecule type" value="Genomic_DNA"/>
</dbReference>
<evidence type="ECO:0000259" key="2">
    <source>
        <dbReference type="Pfam" id="PF00149"/>
    </source>
</evidence>
<dbReference type="GO" id="GO:0046872">
    <property type="term" value="F:metal ion binding"/>
    <property type="evidence" value="ECO:0007669"/>
    <property type="project" value="InterPro"/>
</dbReference>
<keyword evidence="1" id="KW-0732">Signal</keyword>
<proteinExistence type="predicted"/>
<evidence type="ECO:0008006" key="7">
    <source>
        <dbReference type="Google" id="ProtNLM"/>
    </source>
</evidence>
<accession>A0A9W4TMS3</accession>